<feature type="region of interest" description="Disordered" evidence="1">
    <location>
        <begin position="97"/>
        <end position="125"/>
    </location>
</feature>
<feature type="region of interest" description="Disordered" evidence="1">
    <location>
        <begin position="33"/>
        <end position="68"/>
    </location>
</feature>
<dbReference type="Proteomes" id="UP000031443">
    <property type="component" value="Unassembled WGS sequence"/>
</dbReference>
<name>M7BVQ3_CHEMY</name>
<sequence>MSCWFYKELDVMLGGNHTSTAKTTVDTSVAHVPVESGPSQEEEILDEDVEGKGDPEAEDNSEVSDACSQELFSTPEEASSHGCQMLAKCKQERRPLTLPTHSYQPPGSSLYPQHSTPLQSQSSTADCHYPLHSTSISLQFGPAEVQYPLHCTPKEKAGYDPRTYTNL</sequence>
<protein>
    <submittedName>
        <fullName evidence="2">Uncharacterized protein</fullName>
    </submittedName>
</protein>
<proteinExistence type="predicted"/>
<feature type="compositionally biased region" description="Acidic residues" evidence="1">
    <location>
        <begin position="40"/>
        <end position="49"/>
    </location>
</feature>
<keyword evidence="3" id="KW-1185">Reference proteome</keyword>
<accession>M7BVQ3</accession>
<dbReference type="EMBL" id="KB480855">
    <property type="protein sequence ID" value="EMP41906.1"/>
    <property type="molecule type" value="Genomic_DNA"/>
</dbReference>
<gene>
    <name evidence="2" type="ORF">UY3_00830</name>
</gene>
<evidence type="ECO:0000256" key="1">
    <source>
        <dbReference type="SAM" id="MobiDB-lite"/>
    </source>
</evidence>
<dbReference type="AlphaFoldDB" id="M7BVQ3"/>
<feature type="compositionally biased region" description="Polar residues" evidence="1">
    <location>
        <begin position="99"/>
        <end position="125"/>
    </location>
</feature>
<organism evidence="2 3">
    <name type="scientific">Chelonia mydas</name>
    <name type="common">Green sea-turtle</name>
    <name type="synonym">Chelonia agassizi</name>
    <dbReference type="NCBI Taxonomy" id="8469"/>
    <lineage>
        <taxon>Eukaryota</taxon>
        <taxon>Metazoa</taxon>
        <taxon>Chordata</taxon>
        <taxon>Craniata</taxon>
        <taxon>Vertebrata</taxon>
        <taxon>Euteleostomi</taxon>
        <taxon>Archelosauria</taxon>
        <taxon>Testudinata</taxon>
        <taxon>Testudines</taxon>
        <taxon>Cryptodira</taxon>
        <taxon>Durocryptodira</taxon>
        <taxon>Americhelydia</taxon>
        <taxon>Chelonioidea</taxon>
        <taxon>Cheloniidae</taxon>
        <taxon>Chelonia</taxon>
    </lineage>
</organism>
<reference evidence="3" key="1">
    <citation type="journal article" date="2013" name="Nat. Genet.">
        <title>The draft genomes of soft-shell turtle and green sea turtle yield insights into the development and evolution of the turtle-specific body plan.</title>
        <authorList>
            <person name="Wang Z."/>
            <person name="Pascual-Anaya J."/>
            <person name="Zadissa A."/>
            <person name="Li W."/>
            <person name="Niimura Y."/>
            <person name="Huang Z."/>
            <person name="Li C."/>
            <person name="White S."/>
            <person name="Xiong Z."/>
            <person name="Fang D."/>
            <person name="Wang B."/>
            <person name="Ming Y."/>
            <person name="Chen Y."/>
            <person name="Zheng Y."/>
            <person name="Kuraku S."/>
            <person name="Pignatelli M."/>
            <person name="Herrero J."/>
            <person name="Beal K."/>
            <person name="Nozawa M."/>
            <person name="Li Q."/>
            <person name="Wang J."/>
            <person name="Zhang H."/>
            <person name="Yu L."/>
            <person name="Shigenobu S."/>
            <person name="Wang J."/>
            <person name="Liu J."/>
            <person name="Flicek P."/>
            <person name="Searle S."/>
            <person name="Wang J."/>
            <person name="Kuratani S."/>
            <person name="Yin Y."/>
            <person name="Aken B."/>
            <person name="Zhang G."/>
            <person name="Irie N."/>
        </authorList>
    </citation>
    <scope>NUCLEOTIDE SEQUENCE [LARGE SCALE GENOMIC DNA]</scope>
</reference>
<evidence type="ECO:0000313" key="2">
    <source>
        <dbReference type="EMBL" id="EMP41906.1"/>
    </source>
</evidence>
<evidence type="ECO:0000313" key="3">
    <source>
        <dbReference type="Proteomes" id="UP000031443"/>
    </source>
</evidence>